<protein>
    <submittedName>
        <fullName evidence="1">Uncharacterized protein</fullName>
    </submittedName>
</protein>
<evidence type="ECO:0000313" key="2">
    <source>
        <dbReference type="Proteomes" id="UP000824533"/>
    </source>
</evidence>
<sequence length="822" mass="92927">MAEKIFARVLSIENYLEYQKVSASCKRLLRQKKRKGWHIFCESLSPRSPSSLVWKKIKAFRKSQIDNNVTSNNPSSWLQDFLNKLSPIFVPPDPFPPIYHSAAANSDPMNSPFSFEELLCALDHLKDSSPGADGIPYSLIIKSSESSKSFLLALLNHIFLSSVVPDSWKIQIIIPILKPGKDATDPNSYRPIALSSVISKIMEHLIKNRLEWFVESRGLLSRSQFGFRRGLGTVDSLSLLTTDIRLAFSRNEHVIGVFLDITSAYDNVDLHILRERMLKLSIPSKIIDIVHNMLMERSITVRFMGKVLPPRLVWKGLPQGSVLSPLLYNIYTASIDSTVNCFCRILQYADDIALYASSHSFCDASSRINSAIYYLHSWLFEHGLSLSASKSSAVIFSRKRIIPDLDIHLLNQPIQILDSVKFLGVFLDSKLSAVTHLNYVCQKAEKNINIIRALSGVRWGSHPYCQQLLYNAIVRSHLDYGCFLFEPCSKAGLSNLNKIQAKCLRIITGAMKSSPSNALQVECAEPPLAMRRQLLSDRFLCKVMELSSHPLLVSLDQLSHLISSSYWTHKPLPLLIQSYRKTVNIPSGIYQTYMSPLFLTKFDSLVFSPKVITDLGISKNSLAANQQFCSIVHNRWPNHIQLFTDASKITQNQPVGAAVWIPKYKIILNFKIPPSCSIFTGESVALLEAILYVESHNIRNAIIASDSLSCLQDIKKLPFHSKYNFHITLQIREALFRCLSVGLEIILVWIPSHSGIRGNEIADNCAKEAIYTGVNKYNKNYPHDLRALARPQMFQSWEDSWQKSRQTWVLQPINVNSIPYAA</sequence>
<dbReference type="Proteomes" id="UP000824533">
    <property type="component" value="Linkage Group LG07"/>
</dbReference>
<keyword evidence="2" id="KW-1185">Reference proteome</keyword>
<evidence type="ECO:0000313" key="1">
    <source>
        <dbReference type="EMBL" id="KAJ0179728.1"/>
    </source>
</evidence>
<name>A0ACC1D7Y8_9NEOP</name>
<comment type="caution">
    <text evidence="1">The sequence shown here is derived from an EMBL/GenBank/DDBJ whole genome shotgun (WGS) entry which is preliminary data.</text>
</comment>
<organism evidence="1 2">
    <name type="scientific">Dendrolimus kikuchii</name>
    <dbReference type="NCBI Taxonomy" id="765133"/>
    <lineage>
        <taxon>Eukaryota</taxon>
        <taxon>Metazoa</taxon>
        <taxon>Ecdysozoa</taxon>
        <taxon>Arthropoda</taxon>
        <taxon>Hexapoda</taxon>
        <taxon>Insecta</taxon>
        <taxon>Pterygota</taxon>
        <taxon>Neoptera</taxon>
        <taxon>Endopterygota</taxon>
        <taxon>Lepidoptera</taxon>
        <taxon>Glossata</taxon>
        <taxon>Ditrysia</taxon>
        <taxon>Bombycoidea</taxon>
        <taxon>Lasiocampidae</taxon>
        <taxon>Dendrolimus</taxon>
    </lineage>
</organism>
<proteinExistence type="predicted"/>
<reference evidence="1 2" key="1">
    <citation type="journal article" date="2021" name="Front. Genet.">
        <title>Chromosome-Level Genome Assembly Reveals Significant Gene Expansion in the Toll and IMD Signaling Pathways of Dendrolimus kikuchii.</title>
        <authorList>
            <person name="Zhou J."/>
            <person name="Wu P."/>
            <person name="Xiong Z."/>
            <person name="Liu N."/>
            <person name="Zhao N."/>
            <person name="Ji M."/>
            <person name="Qiu Y."/>
            <person name="Yang B."/>
        </authorList>
    </citation>
    <scope>NUCLEOTIDE SEQUENCE [LARGE SCALE GENOMIC DNA]</scope>
    <source>
        <strain evidence="1">Ann1</strain>
    </source>
</reference>
<accession>A0ACC1D7Y8</accession>
<dbReference type="EMBL" id="CM034393">
    <property type="protein sequence ID" value="KAJ0179728.1"/>
    <property type="molecule type" value="Genomic_DNA"/>
</dbReference>
<gene>
    <name evidence="1" type="ORF">K1T71_004319</name>
</gene>